<sequence length="357" mass="39155">MHPSSRGSHSNLEPCDDLNTSFIDEDYIDMEVHSTTFLCYSINSSPDFEFNMSVQEKDSLTSPADELFYKGKLLPLHLPPRIQMVRKLLHSCDQEKTSPLSSQGATPYESCSVTPFQFCQVSGELNSDEYFHDCTMNLGSTADGADVTSSSSCAKKAWCKKLKLIKQLAFGGKLKASKAYLRSLFGKSGCSEGQCTAAVKNNSKCRKESLFRVDTSAEKAMKDCLKNKCTKVTKRNPFEEMQRESRKAPIKEDAGHRKSFSGAIKALSFSGVNSLSSPSLLSLTGETDGYNGLHLLKRSSSVNSDVERSIQGAIAYCKQTQLLCPRRSASEVGFFSLTAASRVAASETKERPGLCRG</sequence>
<dbReference type="Gramene" id="NC5G0263210.1">
    <property type="protein sequence ID" value="NC5G0263210.1:cds"/>
    <property type="gene ID" value="NC5G0263210"/>
</dbReference>
<dbReference type="InterPro" id="IPR039620">
    <property type="entry name" value="BKI1/MAKR1/3/4"/>
</dbReference>
<dbReference type="PANTHER" id="PTHR33312:SF21">
    <property type="entry name" value="MEMBRANE-ASSOCIATED KINASE REGULATOR 3-RELATED"/>
    <property type="match status" value="1"/>
</dbReference>
<name>A0A5K1D766_9MAGN</name>
<dbReference type="GO" id="GO:0019210">
    <property type="term" value="F:kinase inhibitor activity"/>
    <property type="evidence" value="ECO:0007669"/>
    <property type="project" value="InterPro"/>
</dbReference>
<dbReference type="PANTHER" id="PTHR33312">
    <property type="entry name" value="MEMBRANE-ASSOCIATED KINASE REGULATOR 4-RELATED"/>
    <property type="match status" value="1"/>
</dbReference>
<proteinExistence type="predicted"/>
<dbReference type="GO" id="GO:0005886">
    <property type="term" value="C:plasma membrane"/>
    <property type="evidence" value="ECO:0007669"/>
    <property type="project" value="InterPro"/>
</dbReference>
<evidence type="ECO:0008006" key="2">
    <source>
        <dbReference type="Google" id="ProtNLM"/>
    </source>
</evidence>
<accession>A0A5K1D766</accession>
<dbReference type="OrthoDB" id="1938320at2759"/>
<protein>
    <recommendedName>
        <fullName evidence="2">Membrane-associated kinase regulator 4</fullName>
    </recommendedName>
</protein>
<dbReference type="EMBL" id="LR721783">
    <property type="protein sequence ID" value="VVW34771.1"/>
    <property type="molecule type" value="Genomic_DNA"/>
</dbReference>
<gene>
    <name evidence="1" type="ORF">NYM_LOCUS20481</name>
</gene>
<reference evidence="1" key="1">
    <citation type="submission" date="2019-09" db="EMBL/GenBank/DDBJ databases">
        <authorList>
            <person name="Zhang L."/>
        </authorList>
    </citation>
    <scope>NUCLEOTIDE SEQUENCE</scope>
</reference>
<evidence type="ECO:0000313" key="1">
    <source>
        <dbReference type="EMBL" id="VVW34771.1"/>
    </source>
</evidence>
<dbReference type="OMA" id="IRRSCDN"/>
<organism evidence="1">
    <name type="scientific">Nymphaea colorata</name>
    <name type="common">pocket water lily</name>
    <dbReference type="NCBI Taxonomy" id="210225"/>
    <lineage>
        <taxon>Eukaryota</taxon>
        <taxon>Viridiplantae</taxon>
        <taxon>Streptophyta</taxon>
        <taxon>Embryophyta</taxon>
        <taxon>Tracheophyta</taxon>
        <taxon>Spermatophyta</taxon>
        <taxon>Magnoliopsida</taxon>
        <taxon>Nymphaeales</taxon>
        <taxon>Nymphaeaceae</taxon>
        <taxon>Nymphaea</taxon>
    </lineage>
</organism>
<dbReference type="AlphaFoldDB" id="A0A5K1D766"/>